<gene>
    <name evidence="3" type="ORF">E6O75_ATG10841</name>
</gene>
<evidence type="ECO:0000256" key="1">
    <source>
        <dbReference type="SAM" id="MobiDB-lite"/>
    </source>
</evidence>
<evidence type="ECO:0000313" key="3">
    <source>
        <dbReference type="EMBL" id="TID22047.1"/>
    </source>
</evidence>
<dbReference type="EMBL" id="SNSC02000008">
    <property type="protein sequence ID" value="TID22047.1"/>
    <property type="molecule type" value="Genomic_DNA"/>
</dbReference>
<dbReference type="Proteomes" id="UP000298493">
    <property type="component" value="Unassembled WGS sequence"/>
</dbReference>
<feature type="chain" id="PRO_5021339773" evidence="2">
    <location>
        <begin position="25"/>
        <end position="313"/>
    </location>
</feature>
<accession>A0A4Z1P0S2</accession>
<feature type="signal peptide" evidence="2">
    <location>
        <begin position="1"/>
        <end position="24"/>
    </location>
</feature>
<feature type="region of interest" description="Disordered" evidence="1">
    <location>
        <begin position="143"/>
        <end position="181"/>
    </location>
</feature>
<protein>
    <submittedName>
        <fullName evidence="3">Uncharacterized protein</fullName>
    </submittedName>
</protein>
<sequence>MSLFCNRWLRALLSLGQLLRFVSAIEIVYPDEDAAYSEPPYEIAWTLTPVESRDLDKIDIYLTSFQLPHTALVQILWASVDANTTRTQIAPDPDEIPTGDYWKLSFHDSSSDFFDAPLALSAEFSIKDASLSAPLPSNLGSTPSASVDLSIPAPTSSIESHTKSKTRISEPATEPTPSPEQNCIALKTNTAIPHPSIPHDETAYPGLSVGAATGIGVGITCTLFGLCAALCHIKANRRRAAKAQAANPLDLEEDVYEYEVGKAVSVDISRHVSVMGVARDMGQGRGGKRVVQVQRCPTVRMGTGQKLSSEISR</sequence>
<comment type="caution">
    <text evidence="3">The sequence shown here is derived from an EMBL/GenBank/DDBJ whole genome shotgun (WGS) entry which is preliminary data.</text>
</comment>
<dbReference type="OrthoDB" id="10489477at2759"/>
<proteinExistence type="predicted"/>
<name>A0A4Z1P0S2_9PEZI</name>
<evidence type="ECO:0000256" key="2">
    <source>
        <dbReference type="SAM" id="SignalP"/>
    </source>
</evidence>
<reference evidence="3 4" key="1">
    <citation type="submission" date="2019-04" db="EMBL/GenBank/DDBJ databases">
        <title>High contiguity whole genome sequence and gene annotation resource for two Venturia nashicola isolates.</title>
        <authorList>
            <person name="Prokchorchik M."/>
            <person name="Won K."/>
            <person name="Lee Y."/>
            <person name="Choi E.D."/>
            <person name="Segonzac C."/>
            <person name="Sohn K.H."/>
        </authorList>
    </citation>
    <scope>NUCLEOTIDE SEQUENCE [LARGE SCALE GENOMIC DNA]</scope>
    <source>
        <strain evidence="3 4">PRI2</strain>
    </source>
</reference>
<dbReference type="AlphaFoldDB" id="A0A4Z1P0S2"/>
<keyword evidence="2" id="KW-0732">Signal</keyword>
<keyword evidence="4" id="KW-1185">Reference proteome</keyword>
<organism evidence="3 4">
    <name type="scientific">Venturia nashicola</name>
    <dbReference type="NCBI Taxonomy" id="86259"/>
    <lineage>
        <taxon>Eukaryota</taxon>
        <taxon>Fungi</taxon>
        <taxon>Dikarya</taxon>
        <taxon>Ascomycota</taxon>
        <taxon>Pezizomycotina</taxon>
        <taxon>Dothideomycetes</taxon>
        <taxon>Pleosporomycetidae</taxon>
        <taxon>Venturiales</taxon>
        <taxon>Venturiaceae</taxon>
        <taxon>Venturia</taxon>
    </lineage>
</organism>
<evidence type="ECO:0000313" key="4">
    <source>
        <dbReference type="Proteomes" id="UP000298493"/>
    </source>
</evidence>
<feature type="compositionally biased region" description="Polar residues" evidence="1">
    <location>
        <begin position="143"/>
        <end position="159"/>
    </location>
</feature>